<dbReference type="InterPro" id="IPR005845">
    <property type="entry name" value="A-D-PHexomutase_a/b/a-II"/>
</dbReference>
<dbReference type="PRINTS" id="PR00509">
    <property type="entry name" value="PGMPMM"/>
</dbReference>
<dbReference type="GO" id="GO:0006048">
    <property type="term" value="P:UDP-N-acetylglucosamine biosynthetic process"/>
    <property type="evidence" value="ECO:0007669"/>
    <property type="project" value="TreeGrafter"/>
</dbReference>
<dbReference type="PROSITE" id="PS00710">
    <property type="entry name" value="PGM_PMM"/>
    <property type="match status" value="1"/>
</dbReference>
<dbReference type="Gene3D" id="3.30.310.50">
    <property type="entry name" value="Alpha-D-phosphohexomutase, C-terminal domain"/>
    <property type="match status" value="1"/>
</dbReference>
<protein>
    <recommendedName>
        <fullName evidence="7 9">Phosphoglucosamine mutase</fullName>
        <ecNumber evidence="7 9">5.4.2.10</ecNumber>
    </recommendedName>
</protein>
<feature type="binding site" evidence="7">
    <location>
        <position position="242"/>
    </location>
    <ligand>
        <name>Mg(2+)</name>
        <dbReference type="ChEBI" id="CHEBI:18420"/>
    </ligand>
</feature>
<dbReference type="InterPro" id="IPR005841">
    <property type="entry name" value="Alpha-D-phosphohexomutase_SF"/>
</dbReference>
<name>A0A517DND7_9FIRM</name>
<feature type="domain" description="Alpha-D-phosphohexomutase alpha/beta/alpha" evidence="11">
    <location>
        <begin position="3"/>
        <end position="133"/>
    </location>
</feature>
<dbReference type="PANTHER" id="PTHR42946">
    <property type="entry name" value="PHOSPHOHEXOSE MUTASE"/>
    <property type="match status" value="1"/>
</dbReference>
<evidence type="ECO:0000256" key="7">
    <source>
        <dbReference type="HAMAP-Rule" id="MF_01554"/>
    </source>
</evidence>
<dbReference type="SUPFAM" id="SSF53738">
    <property type="entry name" value="Phosphoglucomutase, first 3 domains"/>
    <property type="match status" value="3"/>
</dbReference>
<dbReference type="EMBL" id="CP036259">
    <property type="protein sequence ID" value="QDR78868.1"/>
    <property type="molecule type" value="Genomic_DNA"/>
</dbReference>
<gene>
    <name evidence="7 14" type="primary">glmM</name>
    <name evidence="14" type="ORF">SPTER_01180</name>
</gene>
<keyword evidence="5 7" id="KW-0413">Isomerase</keyword>
<dbReference type="FunFam" id="3.30.310.50:FF:000001">
    <property type="entry name" value="Phosphoglucosamine mutase"/>
    <property type="match status" value="1"/>
</dbReference>
<dbReference type="AlphaFoldDB" id="A0A517DND7"/>
<evidence type="ECO:0000256" key="1">
    <source>
        <dbReference type="ARBA" id="ARBA00010231"/>
    </source>
</evidence>
<evidence type="ECO:0000259" key="13">
    <source>
        <dbReference type="Pfam" id="PF02880"/>
    </source>
</evidence>
<dbReference type="OrthoDB" id="9806956at2"/>
<dbReference type="PANTHER" id="PTHR42946:SF1">
    <property type="entry name" value="PHOSPHOGLUCOMUTASE (ALPHA-D-GLUCOSE-1,6-BISPHOSPHATE-DEPENDENT)"/>
    <property type="match status" value="1"/>
</dbReference>
<feature type="binding site" evidence="7">
    <location>
        <position position="240"/>
    </location>
    <ligand>
        <name>Mg(2+)</name>
        <dbReference type="ChEBI" id="CHEBI:18420"/>
    </ligand>
</feature>
<dbReference type="InterPro" id="IPR050060">
    <property type="entry name" value="Phosphoglucosamine_mutase"/>
</dbReference>
<evidence type="ECO:0000256" key="9">
    <source>
        <dbReference type="RuleBase" id="RU004327"/>
    </source>
</evidence>
<keyword evidence="15" id="KW-1185">Reference proteome</keyword>
<dbReference type="RefSeq" id="WP_144348579.1">
    <property type="nucleotide sequence ID" value="NZ_CP036259.1"/>
</dbReference>
<evidence type="ECO:0000256" key="4">
    <source>
        <dbReference type="ARBA" id="ARBA00022842"/>
    </source>
</evidence>
<dbReference type="GO" id="GO:0000287">
    <property type="term" value="F:magnesium ion binding"/>
    <property type="evidence" value="ECO:0007669"/>
    <property type="project" value="UniProtKB-UniRule"/>
</dbReference>
<dbReference type="EC" id="5.4.2.10" evidence="7 9"/>
<evidence type="ECO:0000256" key="2">
    <source>
        <dbReference type="ARBA" id="ARBA00022553"/>
    </source>
</evidence>
<dbReference type="SUPFAM" id="SSF55957">
    <property type="entry name" value="Phosphoglucomutase, C-terminal domain"/>
    <property type="match status" value="1"/>
</dbReference>
<evidence type="ECO:0000256" key="6">
    <source>
        <dbReference type="ARBA" id="ARBA00050364"/>
    </source>
</evidence>
<keyword evidence="2 7" id="KW-0597">Phosphoprotein</keyword>
<dbReference type="GO" id="GO:0004615">
    <property type="term" value="F:phosphomannomutase activity"/>
    <property type="evidence" value="ECO:0007669"/>
    <property type="project" value="TreeGrafter"/>
</dbReference>
<dbReference type="Gene3D" id="3.40.120.10">
    <property type="entry name" value="Alpha-D-Glucose-1,6-Bisphosphate, subunit A, domain 3"/>
    <property type="match status" value="3"/>
</dbReference>
<dbReference type="NCBIfam" id="NF008139">
    <property type="entry name" value="PRK10887.1"/>
    <property type="match status" value="1"/>
</dbReference>
<feature type="modified residue" description="Phosphoserine" evidence="7">
    <location>
        <position position="100"/>
    </location>
</feature>
<evidence type="ECO:0000259" key="12">
    <source>
        <dbReference type="Pfam" id="PF02879"/>
    </source>
</evidence>
<dbReference type="FunFam" id="3.40.120.10:FF:000001">
    <property type="entry name" value="Phosphoglucosamine mutase"/>
    <property type="match status" value="1"/>
</dbReference>
<dbReference type="GO" id="GO:0005829">
    <property type="term" value="C:cytosol"/>
    <property type="evidence" value="ECO:0007669"/>
    <property type="project" value="TreeGrafter"/>
</dbReference>
<feature type="binding site" description="via phosphate group" evidence="7">
    <location>
        <position position="100"/>
    </location>
    <ligand>
        <name>Mg(2+)</name>
        <dbReference type="ChEBI" id="CHEBI:18420"/>
    </ligand>
</feature>
<evidence type="ECO:0000256" key="3">
    <source>
        <dbReference type="ARBA" id="ARBA00022723"/>
    </source>
</evidence>
<dbReference type="Pfam" id="PF02879">
    <property type="entry name" value="PGM_PMM_II"/>
    <property type="match status" value="1"/>
</dbReference>
<dbReference type="FunFam" id="3.40.120.10:FF:000003">
    <property type="entry name" value="Phosphoglucosamine mutase"/>
    <property type="match status" value="1"/>
</dbReference>
<evidence type="ECO:0000313" key="15">
    <source>
        <dbReference type="Proteomes" id="UP000320776"/>
    </source>
</evidence>
<reference evidence="14 15" key="1">
    <citation type="submission" date="2019-02" db="EMBL/GenBank/DDBJ databases">
        <title>Closed genome of Sporomusa termitida DSM 4440.</title>
        <authorList>
            <person name="Poehlein A."/>
            <person name="Daniel R."/>
        </authorList>
    </citation>
    <scope>NUCLEOTIDE SEQUENCE [LARGE SCALE GENOMIC DNA]</scope>
    <source>
        <strain evidence="14 15">DSM 4440</strain>
    </source>
</reference>
<dbReference type="InterPro" id="IPR016055">
    <property type="entry name" value="A-D-PHexomutase_a/b/a-I/II/III"/>
</dbReference>
<keyword evidence="4 7" id="KW-0460">Magnesium</keyword>
<comment type="PTM">
    <text evidence="7">Activated by phosphorylation.</text>
</comment>
<accession>A0A517DND7</accession>
<dbReference type="GO" id="GO:0005975">
    <property type="term" value="P:carbohydrate metabolic process"/>
    <property type="evidence" value="ECO:0007669"/>
    <property type="project" value="InterPro"/>
</dbReference>
<sequence length="446" mass="47233">MARLFGTDGVRGLANVELTPELAFKMGRAATYYFGKESKRPVFYIGRDTRVSGQMLEAALAAGICSAGGEAVLLGIVPTPAVAYLTRQHGAQAGVVISASHNPYPDNGIKFFAGTGYKLPDAVENELEELIDAAPDGMPRPTADSVGFITTRHDLLTEYVEYAVSTVEQSLQGLKIVLDCANGAAYEAAPAAFRQLGADVIVLNDCPDGININAGCGSTHLQQLQAAVAQHQADLGLAHDGDADRCLAVDETGEMIDGDQIMLICALEMLKQNTLTEKTLVATVMSNIGLHQAIKNAGAKVLVTPVGDRYVLEAMLKHNLVLGGEQSGHIIFSQYSTTGDGLITALKLAAALKQSGQKMSALAKVMTRFPQLLENIRVKSKAGWETNANIAAAIKAGEAELGDNGRILVRPSGTEPLIRVMAEGPSLPDLERIVGSIAEVVRQEQD</sequence>
<feature type="domain" description="Alpha-D-phosphohexomutase C-terminal" evidence="10">
    <location>
        <begin position="374"/>
        <end position="439"/>
    </location>
</feature>
<evidence type="ECO:0000259" key="11">
    <source>
        <dbReference type="Pfam" id="PF02878"/>
    </source>
</evidence>
<proteinExistence type="inferred from homology"/>
<dbReference type="NCBIfam" id="TIGR01455">
    <property type="entry name" value="glmM"/>
    <property type="match status" value="1"/>
</dbReference>
<dbReference type="KEGG" id="sted:SPTER_01180"/>
<comment type="similarity">
    <text evidence="1 7 8">Belongs to the phosphohexose mutase family.</text>
</comment>
<feature type="active site" description="Phosphoserine intermediate" evidence="7">
    <location>
        <position position="100"/>
    </location>
</feature>
<keyword evidence="3 7" id="KW-0479">Metal-binding</keyword>
<dbReference type="Proteomes" id="UP000320776">
    <property type="component" value="Chromosome"/>
</dbReference>
<dbReference type="Pfam" id="PF00408">
    <property type="entry name" value="PGM_PMM_IV"/>
    <property type="match status" value="1"/>
</dbReference>
<dbReference type="HAMAP" id="MF_01554_B">
    <property type="entry name" value="GlmM_B"/>
    <property type="match status" value="1"/>
</dbReference>
<comment type="function">
    <text evidence="7 9">Catalyzes the conversion of glucosamine-6-phosphate to glucosamine-1-phosphate.</text>
</comment>
<dbReference type="InterPro" id="IPR005844">
    <property type="entry name" value="A-D-PHexomutase_a/b/a-I"/>
</dbReference>
<dbReference type="Pfam" id="PF02878">
    <property type="entry name" value="PGM_PMM_I"/>
    <property type="match status" value="1"/>
</dbReference>
<evidence type="ECO:0000313" key="14">
    <source>
        <dbReference type="EMBL" id="QDR78868.1"/>
    </source>
</evidence>
<evidence type="ECO:0000256" key="8">
    <source>
        <dbReference type="RuleBase" id="RU004326"/>
    </source>
</evidence>
<dbReference type="Pfam" id="PF02880">
    <property type="entry name" value="PGM_PMM_III"/>
    <property type="match status" value="1"/>
</dbReference>
<evidence type="ECO:0000259" key="10">
    <source>
        <dbReference type="Pfam" id="PF00408"/>
    </source>
</evidence>
<dbReference type="GO" id="GO:0009252">
    <property type="term" value="P:peptidoglycan biosynthetic process"/>
    <property type="evidence" value="ECO:0007669"/>
    <property type="project" value="TreeGrafter"/>
</dbReference>
<dbReference type="InterPro" id="IPR016066">
    <property type="entry name" value="A-D-PHexomutase_CS"/>
</dbReference>
<organism evidence="14 15">
    <name type="scientific">Sporomusa termitida</name>
    <dbReference type="NCBI Taxonomy" id="2377"/>
    <lineage>
        <taxon>Bacteria</taxon>
        <taxon>Bacillati</taxon>
        <taxon>Bacillota</taxon>
        <taxon>Negativicutes</taxon>
        <taxon>Selenomonadales</taxon>
        <taxon>Sporomusaceae</taxon>
        <taxon>Sporomusa</taxon>
    </lineage>
</organism>
<comment type="catalytic activity">
    <reaction evidence="6 7 9">
        <text>alpha-D-glucosamine 1-phosphate = D-glucosamine 6-phosphate</text>
        <dbReference type="Rhea" id="RHEA:23424"/>
        <dbReference type="ChEBI" id="CHEBI:58516"/>
        <dbReference type="ChEBI" id="CHEBI:58725"/>
        <dbReference type="EC" id="5.4.2.10"/>
    </reaction>
</comment>
<dbReference type="InterPro" id="IPR005843">
    <property type="entry name" value="A-D-PHexomutase_C"/>
</dbReference>
<dbReference type="InterPro" id="IPR036900">
    <property type="entry name" value="A-D-PHexomutase_C_sf"/>
</dbReference>
<comment type="cofactor">
    <cofactor evidence="7">
        <name>Mg(2+)</name>
        <dbReference type="ChEBI" id="CHEBI:18420"/>
    </cofactor>
    <text evidence="7">Binds 1 Mg(2+) ion per subunit.</text>
</comment>
<feature type="domain" description="Alpha-D-phosphohexomutase alpha/beta/alpha" evidence="13">
    <location>
        <begin position="257"/>
        <end position="368"/>
    </location>
</feature>
<dbReference type="CDD" id="cd05802">
    <property type="entry name" value="GlmM"/>
    <property type="match status" value="1"/>
</dbReference>
<feature type="binding site" evidence="7">
    <location>
        <position position="244"/>
    </location>
    <ligand>
        <name>Mg(2+)</name>
        <dbReference type="ChEBI" id="CHEBI:18420"/>
    </ligand>
</feature>
<dbReference type="InterPro" id="IPR005846">
    <property type="entry name" value="A-D-PHexomutase_a/b/a-III"/>
</dbReference>
<dbReference type="GO" id="GO:0008966">
    <property type="term" value="F:phosphoglucosamine mutase activity"/>
    <property type="evidence" value="ECO:0007669"/>
    <property type="project" value="UniProtKB-UniRule"/>
</dbReference>
<feature type="domain" description="Alpha-D-phosphohexomutase alpha/beta/alpha" evidence="12">
    <location>
        <begin position="158"/>
        <end position="253"/>
    </location>
</feature>
<evidence type="ECO:0000256" key="5">
    <source>
        <dbReference type="ARBA" id="ARBA00023235"/>
    </source>
</evidence>
<dbReference type="InterPro" id="IPR006352">
    <property type="entry name" value="GlmM_bact"/>
</dbReference>